<dbReference type="EC" id="2.7.11.1" evidence="2"/>
<comment type="catalytic activity">
    <reaction evidence="8">
        <text>L-threonyl-[protein] + ATP = O-phospho-L-threonyl-[protein] + ADP + H(+)</text>
        <dbReference type="Rhea" id="RHEA:46608"/>
        <dbReference type="Rhea" id="RHEA-COMP:11060"/>
        <dbReference type="Rhea" id="RHEA-COMP:11605"/>
        <dbReference type="ChEBI" id="CHEBI:15378"/>
        <dbReference type="ChEBI" id="CHEBI:30013"/>
        <dbReference type="ChEBI" id="CHEBI:30616"/>
        <dbReference type="ChEBI" id="CHEBI:61977"/>
        <dbReference type="ChEBI" id="CHEBI:456216"/>
        <dbReference type="EC" id="2.7.11.1"/>
    </reaction>
</comment>
<dbReference type="InterPro" id="IPR000719">
    <property type="entry name" value="Prot_kinase_dom"/>
</dbReference>
<dbReference type="GO" id="GO:0004674">
    <property type="term" value="F:protein serine/threonine kinase activity"/>
    <property type="evidence" value="ECO:0007669"/>
    <property type="project" value="UniProtKB-KW"/>
</dbReference>
<dbReference type="PROSITE" id="PS00107">
    <property type="entry name" value="PROTEIN_KINASE_ATP"/>
    <property type="match status" value="1"/>
</dbReference>
<evidence type="ECO:0000256" key="3">
    <source>
        <dbReference type="ARBA" id="ARBA00022527"/>
    </source>
</evidence>
<dbReference type="GO" id="GO:0005524">
    <property type="term" value="F:ATP binding"/>
    <property type="evidence" value="ECO:0007669"/>
    <property type="project" value="UniProtKB-UniRule"/>
</dbReference>
<evidence type="ECO:0000256" key="11">
    <source>
        <dbReference type="SAM" id="MobiDB-lite"/>
    </source>
</evidence>
<accession>A0A1A0H5V5</accession>
<dbReference type="AlphaFoldDB" id="A0A1A0H5V5"/>
<feature type="domain" description="Protein kinase" evidence="12">
    <location>
        <begin position="13"/>
        <end position="276"/>
    </location>
</feature>
<evidence type="ECO:0000256" key="1">
    <source>
        <dbReference type="ARBA" id="ARBA00008874"/>
    </source>
</evidence>
<dbReference type="Gene3D" id="1.10.510.10">
    <property type="entry name" value="Transferase(Phosphotransferase) domain 1"/>
    <property type="match status" value="1"/>
</dbReference>
<organism evidence="13 14">
    <name type="scientific">Metschnikowia bicuspidata var. bicuspidata NRRL YB-4993</name>
    <dbReference type="NCBI Taxonomy" id="869754"/>
    <lineage>
        <taxon>Eukaryota</taxon>
        <taxon>Fungi</taxon>
        <taxon>Dikarya</taxon>
        <taxon>Ascomycota</taxon>
        <taxon>Saccharomycotina</taxon>
        <taxon>Pichiomycetes</taxon>
        <taxon>Metschnikowiaceae</taxon>
        <taxon>Metschnikowia</taxon>
    </lineage>
</organism>
<gene>
    <name evidence="13" type="ORF">METBIDRAFT_46396</name>
</gene>
<evidence type="ECO:0000256" key="7">
    <source>
        <dbReference type="ARBA" id="ARBA00022840"/>
    </source>
</evidence>
<sequence length="511" mass="57737">IHSMSRIFSSDQLDVCEEVGRGGFGVVFRGIVKATGQEVAIKQIDLEHELADFFEVNREIQILSECRSPQITQYLGCFVKGYKLWVIMEFVDGGSLFELLMPGPVTDEKTILIIAGEILLALLYLHELGKIHRDLKSQNILFNQNGEVKLADFGVSTQLYSNFSRRNTTVGTPYWMAPEVIMNNTGGHSFKADIWSLGCCIFELRSGKPPLQDHYTPMQALRKISSCKKNADFVNFIDMAAKDDWSDTLKDFLASCFSVDPRNRPSALRLLQHDFILGKHDLGPEACKRRLKKLITRKRLWDQQNHVVKSHRIYAPTEISQNQNKWKHGGSPQKETKSIRFDFSTIKDAPELPSETDSEHKKISVSPSRSDSSGGARQDASKNNKAMKADFRKVLNRVFTKLELRTALSTSQYDQIVTLNDKLLDMFTPVSSADPSGSQSKILVCQYLKYLLKEVSKQAPANKLQLQKAIVPSQYLQQASSTIEPVKKQAPTSMDEIERSLLGSWLDKLEK</sequence>
<keyword evidence="7 10" id="KW-0067">ATP-binding</keyword>
<keyword evidence="6 13" id="KW-0418">Kinase</keyword>
<keyword evidence="4" id="KW-0808">Transferase</keyword>
<keyword evidence="5 10" id="KW-0547">Nucleotide-binding</keyword>
<dbReference type="RefSeq" id="XP_018709997.1">
    <property type="nucleotide sequence ID" value="XM_018858035.1"/>
</dbReference>
<dbReference type="InterPro" id="IPR017441">
    <property type="entry name" value="Protein_kinase_ATP_BS"/>
</dbReference>
<dbReference type="PROSITE" id="PS50011">
    <property type="entry name" value="PROTEIN_KINASE_DOM"/>
    <property type="match status" value="1"/>
</dbReference>
<dbReference type="OrthoDB" id="248923at2759"/>
<evidence type="ECO:0000259" key="12">
    <source>
        <dbReference type="PROSITE" id="PS50011"/>
    </source>
</evidence>
<feature type="compositionally biased region" description="Low complexity" evidence="11">
    <location>
        <begin position="364"/>
        <end position="373"/>
    </location>
</feature>
<dbReference type="Proteomes" id="UP000092555">
    <property type="component" value="Unassembled WGS sequence"/>
</dbReference>
<evidence type="ECO:0000256" key="8">
    <source>
        <dbReference type="ARBA" id="ARBA00047899"/>
    </source>
</evidence>
<dbReference type="PANTHER" id="PTHR48012">
    <property type="entry name" value="STERILE20-LIKE KINASE, ISOFORM B-RELATED"/>
    <property type="match status" value="1"/>
</dbReference>
<comment type="catalytic activity">
    <reaction evidence="9">
        <text>L-seryl-[protein] + ATP = O-phospho-L-seryl-[protein] + ADP + H(+)</text>
        <dbReference type="Rhea" id="RHEA:17989"/>
        <dbReference type="Rhea" id="RHEA-COMP:9863"/>
        <dbReference type="Rhea" id="RHEA-COMP:11604"/>
        <dbReference type="ChEBI" id="CHEBI:15378"/>
        <dbReference type="ChEBI" id="CHEBI:29999"/>
        <dbReference type="ChEBI" id="CHEBI:30616"/>
        <dbReference type="ChEBI" id="CHEBI:83421"/>
        <dbReference type="ChEBI" id="CHEBI:456216"/>
        <dbReference type="EC" id="2.7.11.1"/>
    </reaction>
</comment>
<dbReference type="GO" id="GO:0030447">
    <property type="term" value="P:filamentous growth"/>
    <property type="evidence" value="ECO:0007669"/>
    <property type="project" value="UniProtKB-ARBA"/>
</dbReference>
<dbReference type="SUPFAM" id="SSF56112">
    <property type="entry name" value="Protein kinase-like (PK-like)"/>
    <property type="match status" value="1"/>
</dbReference>
<keyword evidence="3" id="KW-0723">Serine/threonine-protein kinase</keyword>
<evidence type="ECO:0000256" key="4">
    <source>
        <dbReference type="ARBA" id="ARBA00022679"/>
    </source>
</evidence>
<keyword evidence="14" id="KW-1185">Reference proteome</keyword>
<dbReference type="PANTHER" id="PTHR48012:SF10">
    <property type="entry name" value="FI20177P1"/>
    <property type="match status" value="1"/>
</dbReference>
<feature type="non-terminal residue" evidence="13">
    <location>
        <position position="1"/>
    </location>
</feature>
<dbReference type="STRING" id="869754.A0A1A0H5V5"/>
<dbReference type="InterPro" id="IPR050629">
    <property type="entry name" value="STE20/SPS1-PAK"/>
</dbReference>
<protein>
    <recommendedName>
        <fullName evidence="2">non-specific serine/threonine protein kinase</fullName>
        <ecNumber evidence="2">2.7.11.1</ecNumber>
    </recommendedName>
</protein>
<feature type="binding site" evidence="10">
    <location>
        <position position="42"/>
    </location>
    <ligand>
        <name>ATP</name>
        <dbReference type="ChEBI" id="CHEBI:30616"/>
    </ligand>
</feature>
<evidence type="ECO:0000256" key="9">
    <source>
        <dbReference type="ARBA" id="ARBA00048679"/>
    </source>
</evidence>
<dbReference type="GeneID" id="30031011"/>
<feature type="region of interest" description="Disordered" evidence="11">
    <location>
        <begin position="319"/>
        <end position="387"/>
    </location>
</feature>
<proteinExistence type="inferred from homology"/>
<dbReference type="Pfam" id="PF00069">
    <property type="entry name" value="Pkinase"/>
    <property type="match status" value="1"/>
</dbReference>
<evidence type="ECO:0000256" key="6">
    <source>
        <dbReference type="ARBA" id="ARBA00022777"/>
    </source>
</evidence>
<evidence type="ECO:0000256" key="2">
    <source>
        <dbReference type="ARBA" id="ARBA00012513"/>
    </source>
</evidence>
<evidence type="ECO:0000256" key="5">
    <source>
        <dbReference type="ARBA" id="ARBA00022741"/>
    </source>
</evidence>
<name>A0A1A0H5V5_9ASCO</name>
<evidence type="ECO:0000313" key="14">
    <source>
        <dbReference type="Proteomes" id="UP000092555"/>
    </source>
</evidence>
<evidence type="ECO:0000313" key="13">
    <source>
        <dbReference type="EMBL" id="OBA19469.1"/>
    </source>
</evidence>
<dbReference type="SMART" id="SM00220">
    <property type="entry name" value="S_TKc"/>
    <property type="match status" value="1"/>
</dbReference>
<dbReference type="EMBL" id="LXTC01000006">
    <property type="protein sequence ID" value="OBA19469.1"/>
    <property type="molecule type" value="Genomic_DNA"/>
</dbReference>
<comment type="similarity">
    <text evidence="1">Belongs to the protein kinase superfamily. STE Ser/Thr protein kinase family. STE20 subfamily.</text>
</comment>
<comment type="caution">
    <text evidence="13">The sequence shown here is derived from an EMBL/GenBank/DDBJ whole genome shotgun (WGS) entry which is preliminary data.</text>
</comment>
<evidence type="ECO:0000256" key="10">
    <source>
        <dbReference type="PROSITE-ProRule" id="PRU10141"/>
    </source>
</evidence>
<dbReference type="InterPro" id="IPR011009">
    <property type="entry name" value="Kinase-like_dom_sf"/>
</dbReference>
<dbReference type="GO" id="GO:0005737">
    <property type="term" value="C:cytoplasm"/>
    <property type="evidence" value="ECO:0007669"/>
    <property type="project" value="TreeGrafter"/>
</dbReference>
<reference evidence="13 14" key="1">
    <citation type="submission" date="2016-05" db="EMBL/GenBank/DDBJ databases">
        <title>Comparative genomics of biotechnologically important yeasts.</title>
        <authorList>
            <consortium name="DOE Joint Genome Institute"/>
            <person name="Riley R."/>
            <person name="Haridas S."/>
            <person name="Wolfe K.H."/>
            <person name="Lopes M.R."/>
            <person name="Hittinger C.T."/>
            <person name="Goker M."/>
            <person name="Salamov A."/>
            <person name="Wisecaver J."/>
            <person name="Long T.M."/>
            <person name="Aerts A.L."/>
            <person name="Barry K."/>
            <person name="Choi C."/>
            <person name="Clum A."/>
            <person name="Coughlan A.Y."/>
            <person name="Deshpande S."/>
            <person name="Douglass A.P."/>
            <person name="Hanson S.J."/>
            <person name="Klenk H.-P."/>
            <person name="LaButti K."/>
            <person name="Lapidus A."/>
            <person name="Lindquist E."/>
            <person name="Lipzen A."/>
            <person name="Meier-kolthoff J.P."/>
            <person name="Ohm R.A."/>
            <person name="Otillar R.P."/>
            <person name="Pangilinan J."/>
            <person name="Peng Y."/>
            <person name="Rokas A."/>
            <person name="Rosa C.A."/>
            <person name="Scheuner C."/>
            <person name="Sibirny A.A."/>
            <person name="Slot J.C."/>
            <person name="Stielow J.B."/>
            <person name="Sun H."/>
            <person name="Kurtzman C.P."/>
            <person name="Blackwell M."/>
            <person name="Grigoriev I.V."/>
            <person name="Jeffries T.W."/>
        </authorList>
    </citation>
    <scope>NUCLEOTIDE SEQUENCE [LARGE SCALE GENOMIC DNA]</scope>
    <source>
        <strain evidence="13 14">NRRL YB-4993</strain>
    </source>
</reference>